<feature type="domain" description="HTH tetR-type" evidence="5">
    <location>
        <begin position="41"/>
        <end position="100"/>
    </location>
</feature>
<dbReference type="EMBL" id="JAUCGR010000004">
    <property type="protein sequence ID" value="MDM7832725.1"/>
    <property type="molecule type" value="Genomic_DNA"/>
</dbReference>
<gene>
    <name evidence="6" type="ORF">QRT05_15415</name>
</gene>
<reference evidence="6 7" key="1">
    <citation type="submission" date="2023-06" db="EMBL/GenBank/DDBJ databases">
        <title>Cellulomonas sp. MW9 Whole genome sequence.</title>
        <authorList>
            <person name="Park S."/>
        </authorList>
    </citation>
    <scope>NUCLEOTIDE SEQUENCE [LARGE SCALE GENOMIC DNA]</scope>
    <source>
        <strain evidence="6 7">MW9</strain>
    </source>
</reference>
<proteinExistence type="predicted"/>
<dbReference type="InterPro" id="IPR050109">
    <property type="entry name" value="HTH-type_TetR-like_transc_reg"/>
</dbReference>
<evidence type="ECO:0000313" key="6">
    <source>
        <dbReference type="EMBL" id="MDM7832725.1"/>
    </source>
</evidence>
<dbReference type="Gene3D" id="1.10.357.10">
    <property type="entry name" value="Tetracycline Repressor, domain 2"/>
    <property type="match status" value="1"/>
</dbReference>
<dbReference type="RefSeq" id="WP_289448225.1">
    <property type="nucleotide sequence ID" value="NZ_JAUCGR010000004.1"/>
</dbReference>
<organism evidence="6 7">
    <name type="scientific">Cellulomonas edaphi</name>
    <dbReference type="NCBI Taxonomy" id="3053468"/>
    <lineage>
        <taxon>Bacteria</taxon>
        <taxon>Bacillati</taxon>
        <taxon>Actinomycetota</taxon>
        <taxon>Actinomycetes</taxon>
        <taxon>Micrococcales</taxon>
        <taxon>Cellulomonadaceae</taxon>
        <taxon>Cellulomonas</taxon>
    </lineage>
</organism>
<dbReference type="PANTHER" id="PTHR30055:SF234">
    <property type="entry name" value="HTH-TYPE TRANSCRIPTIONAL REGULATOR BETI"/>
    <property type="match status" value="1"/>
</dbReference>
<evidence type="ECO:0000256" key="2">
    <source>
        <dbReference type="ARBA" id="ARBA00023125"/>
    </source>
</evidence>
<evidence type="ECO:0000256" key="1">
    <source>
        <dbReference type="ARBA" id="ARBA00023015"/>
    </source>
</evidence>
<protein>
    <submittedName>
        <fullName evidence="6">Helix-turn-helix domain-containing protein</fullName>
    </submittedName>
</protein>
<keyword evidence="7" id="KW-1185">Reference proteome</keyword>
<evidence type="ECO:0000256" key="4">
    <source>
        <dbReference type="PROSITE-ProRule" id="PRU00335"/>
    </source>
</evidence>
<keyword evidence="3" id="KW-0804">Transcription</keyword>
<keyword evidence="2 4" id="KW-0238">DNA-binding</keyword>
<dbReference type="PANTHER" id="PTHR30055">
    <property type="entry name" value="HTH-TYPE TRANSCRIPTIONAL REGULATOR RUTR"/>
    <property type="match status" value="1"/>
</dbReference>
<accession>A0ABT7SAS5</accession>
<dbReference type="PROSITE" id="PS50977">
    <property type="entry name" value="HTH_TETR_2"/>
    <property type="match status" value="1"/>
</dbReference>
<evidence type="ECO:0000313" key="7">
    <source>
        <dbReference type="Proteomes" id="UP001321453"/>
    </source>
</evidence>
<keyword evidence="1" id="KW-0805">Transcription regulation</keyword>
<dbReference type="Pfam" id="PF00440">
    <property type="entry name" value="TetR_N"/>
    <property type="match status" value="1"/>
</dbReference>
<name>A0ABT7SAS5_9CELL</name>
<dbReference type="InterPro" id="IPR001647">
    <property type="entry name" value="HTH_TetR"/>
</dbReference>
<sequence>MSAETRAAGPGEGAIASLSASAGPSAVSPASPAGATRMTGAARRDQILAAARRVFAEGGYAASTDEVARAAGVSQPYVVRLFGSKRDLFLAAYRQATAEILAALSSVPPGPDAGALMGDAYVELLADRDLLRLVMHGFIAGTDPEVGREARHCLGEAFRLFTERSGADPDEGRRFVAFGMLINVLMATDAMAHTDEGPGIESLVRCVVESVQERRTE</sequence>
<dbReference type="Proteomes" id="UP001321453">
    <property type="component" value="Unassembled WGS sequence"/>
</dbReference>
<dbReference type="PRINTS" id="PR00455">
    <property type="entry name" value="HTHTETR"/>
</dbReference>
<evidence type="ECO:0000259" key="5">
    <source>
        <dbReference type="PROSITE" id="PS50977"/>
    </source>
</evidence>
<feature type="DNA-binding region" description="H-T-H motif" evidence="4">
    <location>
        <begin position="63"/>
        <end position="82"/>
    </location>
</feature>
<evidence type="ECO:0000256" key="3">
    <source>
        <dbReference type="ARBA" id="ARBA00023163"/>
    </source>
</evidence>
<dbReference type="SUPFAM" id="SSF46689">
    <property type="entry name" value="Homeodomain-like"/>
    <property type="match status" value="1"/>
</dbReference>
<comment type="caution">
    <text evidence="6">The sequence shown here is derived from an EMBL/GenBank/DDBJ whole genome shotgun (WGS) entry which is preliminary data.</text>
</comment>
<dbReference type="InterPro" id="IPR009057">
    <property type="entry name" value="Homeodomain-like_sf"/>
</dbReference>